<dbReference type="FunFam" id="2.60.40.2840:FF:000003">
    <property type="entry name" value="Phosphatidylinositol 4,5-bisphosphate 5-phosphatase A"/>
    <property type="match status" value="1"/>
</dbReference>
<dbReference type="Pfam" id="PF22669">
    <property type="entry name" value="Exo_endo_phos2"/>
    <property type="match status" value="1"/>
</dbReference>
<dbReference type="GO" id="GO:0001726">
    <property type="term" value="C:ruffle"/>
    <property type="evidence" value="ECO:0007669"/>
    <property type="project" value="TreeGrafter"/>
</dbReference>
<feature type="domain" description="Inositol polyphosphate-related phosphatase" evidence="3">
    <location>
        <begin position="157"/>
        <end position="516"/>
    </location>
</feature>
<dbReference type="GO" id="GO:0046856">
    <property type="term" value="P:phosphatidylinositol dephosphorylation"/>
    <property type="evidence" value="ECO:0007669"/>
    <property type="project" value="InterPro"/>
</dbReference>
<dbReference type="Gene3D" id="2.60.40.2840">
    <property type="match status" value="1"/>
</dbReference>
<proteinExistence type="inferred from homology"/>
<dbReference type="RefSeq" id="XP_032836020.1">
    <property type="nucleotide sequence ID" value="XM_032980129.1"/>
</dbReference>
<dbReference type="InterPro" id="IPR046985">
    <property type="entry name" value="IP5"/>
</dbReference>
<reference evidence="5" key="1">
    <citation type="submission" date="2025-08" db="UniProtKB">
        <authorList>
            <consortium name="RefSeq"/>
        </authorList>
    </citation>
    <scope>IDENTIFICATION</scope>
    <source>
        <tissue evidence="5">Sperm</tissue>
    </source>
</reference>
<evidence type="ECO:0000313" key="4">
    <source>
        <dbReference type="Proteomes" id="UP001318040"/>
    </source>
</evidence>
<feature type="compositionally biased region" description="Pro residues" evidence="2">
    <location>
        <begin position="625"/>
        <end position="634"/>
    </location>
</feature>
<feature type="region of interest" description="Disordered" evidence="2">
    <location>
        <begin position="450"/>
        <end position="478"/>
    </location>
</feature>
<dbReference type="GO" id="GO:0005886">
    <property type="term" value="C:plasma membrane"/>
    <property type="evidence" value="ECO:0007669"/>
    <property type="project" value="TreeGrafter"/>
</dbReference>
<gene>
    <name evidence="5" type="primary">LOC116957778</name>
</gene>
<feature type="region of interest" description="Disordered" evidence="2">
    <location>
        <begin position="323"/>
        <end position="346"/>
    </location>
</feature>
<dbReference type="GO" id="GO:0004439">
    <property type="term" value="F:phosphatidylinositol-4,5-bisphosphate 5-phosphatase activity"/>
    <property type="evidence" value="ECO:0007669"/>
    <property type="project" value="TreeGrafter"/>
</dbReference>
<comment type="similarity">
    <text evidence="1">Belongs to the inositol 1,4,5-trisphosphate 5-phosphatase type II family.</text>
</comment>
<dbReference type="KEGG" id="pmrn:116957778"/>
<dbReference type="Proteomes" id="UP001318040">
    <property type="component" value="Chromosome 38"/>
</dbReference>
<dbReference type="GO" id="GO:0005737">
    <property type="term" value="C:cytoplasm"/>
    <property type="evidence" value="ECO:0007669"/>
    <property type="project" value="TreeGrafter"/>
</dbReference>
<accession>A0AAJ7UGP3</accession>
<dbReference type="InterPro" id="IPR036691">
    <property type="entry name" value="Endo/exonu/phosph_ase_sf"/>
</dbReference>
<dbReference type="InterPro" id="IPR041611">
    <property type="entry name" value="SKICH"/>
</dbReference>
<sequence length="646" mass="70549">MNRAQSLQSLSTKLDRLEQAVQGVSLVLHRRGRGASTASSSAVGTPCGRRSRAPSLASLSCAYSPAPWPGGPLGGDVTLGANGLRSWNSSLVLCREEGGRGRVACGGDGERDDDGDNYCDGEEEEEAEVVGGEEAAATWALDELVRAMRSLRGEPEVQMRLRVITWNVGTAEPPEEADALLALDQEGPPPHLYIIGLQELSARVDLFLRDSLVDDPWSCFLMDVLAPRGYVRRESVRLQGLLLLVFVQNSLLPLVRDVHTAYTRTGLGGYWGNKGGVSVRMSLCGLSLCFVNCHLPPHEGGHLQRLDALERILDEQRYPAVAPAMTPMENDANGSGGDSGGRDAAGRDGNGDGLAILEHDIVLCLGDLNFRIADHGLRFTRDSIDNGRLHLLWGKDELNISRANEGFLRDFQEGPLSFPPTYKFDQGTNTYDTSGKRRKPAWTDRVLWRVKGDSHNAPGPEGEGRGAGAVEDRGDGAAAPSPRVKLLSYTSHMDCNVSDHKPVTAEFLIQLEGEVDAEGPVSVEAIGEWSAARDAKLSLHVQPGFPTNPWDWIGLYAVGWRHPKDYVSYVWARDEELWSLCDDRLVRFDSELIPREGGEHVLAFYSRKHGIVGISRPFMVSTAPFSPPDSPPRTPTEDRSSWGNDF</sequence>
<keyword evidence="4" id="KW-1185">Reference proteome</keyword>
<dbReference type="AlphaFoldDB" id="A0AAJ7UGP3"/>
<dbReference type="Pfam" id="PF17751">
    <property type="entry name" value="SKICH"/>
    <property type="match status" value="1"/>
</dbReference>
<name>A0AAJ7UGP3_PETMA</name>
<dbReference type="SMART" id="SM00128">
    <property type="entry name" value="IPPc"/>
    <property type="match status" value="1"/>
</dbReference>
<evidence type="ECO:0000313" key="5">
    <source>
        <dbReference type="RefSeq" id="XP_032836020.1"/>
    </source>
</evidence>
<evidence type="ECO:0000259" key="3">
    <source>
        <dbReference type="SMART" id="SM00128"/>
    </source>
</evidence>
<protein>
    <submittedName>
        <fullName evidence="5">Inositol polyphosphate 5-phosphatase K-like isoform X1</fullName>
    </submittedName>
</protein>
<dbReference type="SUPFAM" id="SSF56219">
    <property type="entry name" value="DNase I-like"/>
    <property type="match status" value="1"/>
</dbReference>
<evidence type="ECO:0000256" key="2">
    <source>
        <dbReference type="SAM" id="MobiDB-lite"/>
    </source>
</evidence>
<dbReference type="InterPro" id="IPR000300">
    <property type="entry name" value="IPPc"/>
</dbReference>
<dbReference type="PANTHER" id="PTHR11200">
    <property type="entry name" value="INOSITOL 5-PHOSPHATASE"/>
    <property type="match status" value="1"/>
</dbReference>
<organism evidence="4 5">
    <name type="scientific">Petromyzon marinus</name>
    <name type="common">Sea lamprey</name>
    <dbReference type="NCBI Taxonomy" id="7757"/>
    <lineage>
        <taxon>Eukaryota</taxon>
        <taxon>Metazoa</taxon>
        <taxon>Chordata</taxon>
        <taxon>Craniata</taxon>
        <taxon>Vertebrata</taxon>
        <taxon>Cyclostomata</taxon>
        <taxon>Hyperoartia</taxon>
        <taxon>Petromyzontiformes</taxon>
        <taxon>Petromyzontidae</taxon>
        <taxon>Petromyzon</taxon>
    </lineage>
</organism>
<evidence type="ECO:0000256" key="1">
    <source>
        <dbReference type="ARBA" id="ARBA00005910"/>
    </source>
</evidence>
<dbReference type="Gene3D" id="3.60.10.10">
    <property type="entry name" value="Endonuclease/exonuclease/phosphatase"/>
    <property type="match status" value="1"/>
</dbReference>
<dbReference type="PANTHER" id="PTHR11200:SF275">
    <property type="entry name" value="LD06095P"/>
    <property type="match status" value="1"/>
</dbReference>
<feature type="region of interest" description="Disordered" evidence="2">
    <location>
        <begin position="623"/>
        <end position="646"/>
    </location>
</feature>